<dbReference type="Pfam" id="PF08484">
    <property type="entry name" value="Methyltransf_14"/>
    <property type="match status" value="1"/>
</dbReference>
<reference evidence="2 3" key="1">
    <citation type="journal article" date="2016" name="Nat. Commun.">
        <title>Thousands of microbial genomes shed light on interconnected biogeochemical processes in an aquifer system.</title>
        <authorList>
            <person name="Anantharaman K."/>
            <person name="Brown C.T."/>
            <person name="Hug L.A."/>
            <person name="Sharon I."/>
            <person name="Castelle C.J."/>
            <person name="Probst A.J."/>
            <person name="Thomas B.C."/>
            <person name="Singh A."/>
            <person name="Wilkins M.J."/>
            <person name="Karaoz U."/>
            <person name="Brodie E.L."/>
            <person name="Williams K.H."/>
            <person name="Hubbard S.S."/>
            <person name="Banfield J.F."/>
        </authorList>
    </citation>
    <scope>NUCLEOTIDE SEQUENCE [LARGE SCALE GENOMIC DNA]</scope>
</reference>
<dbReference type="STRING" id="1802126.A3B25_00195"/>
<dbReference type="EMBL" id="MHNW01000024">
    <property type="protein sequence ID" value="OGZ53280.1"/>
    <property type="molecule type" value="Genomic_DNA"/>
</dbReference>
<gene>
    <name evidence="2" type="ORF">A3B25_00195</name>
</gene>
<dbReference type="Gene3D" id="3.40.50.150">
    <property type="entry name" value="Vaccinia Virus protein VP39"/>
    <property type="match status" value="1"/>
</dbReference>
<dbReference type="Proteomes" id="UP000179106">
    <property type="component" value="Unassembled WGS sequence"/>
</dbReference>
<feature type="domain" description="C-methyltransferase" evidence="1">
    <location>
        <begin position="233"/>
        <end position="385"/>
    </location>
</feature>
<dbReference type="Gene3D" id="3.40.50.720">
    <property type="entry name" value="NAD(P)-binding Rossmann-like Domain"/>
    <property type="match status" value="1"/>
</dbReference>
<sequence length="391" mass="44296">MQIKLQPKIDFGRMPIANAFLIPDQFKDEYFFDMILGFDPATKAIGLVNTVPPEKMFHDHYAFYSSTSKGMQTHFAETAKKLLPYAGEGLVVEVGSNDGIMLEAWKELGVSAVGIEPSTNVAEVSRGRGHDVIAKFMSDKVVDEVLARGKVSLVYGANVSCHIEGFADYLRNVVSLIGRDGVFVFEDPYFLDIVEETSYDQIYDEHVWYFTISFINHMIEPYGLHVFDCEHIPVHGGELRMYVGHKDKFARRPIVDDWLKREQNLEGQIETLHQNIKKSKIALLNILYQVKKDGKKICGFGATSKGVIICNYCGIGPDLIPFITDTTPIKQGKYYPGVHIPIKSQEEFKLGIDYAFLFAWNHFKEIDEGQAWFRKSGGKWITHVPTPRIIA</sequence>
<comment type="caution">
    <text evidence="2">The sequence shown here is derived from an EMBL/GenBank/DDBJ whole genome shotgun (WGS) entry which is preliminary data.</text>
</comment>
<name>A0A1G2GT33_9BACT</name>
<protein>
    <recommendedName>
        <fullName evidence="1">C-methyltransferase domain-containing protein</fullName>
    </recommendedName>
</protein>
<dbReference type="InterPro" id="IPR013691">
    <property type="entry name" value="MeTrfase_14"/>
</dbReference>
<organism evidence="2 3">
    <name type="scientific">Candidatus Ryanbacteria bacterium RIFCSPLOWO2_01_FULL_48_26</name>
    <dbReference type="NCBI Taxonomy" id="1802126"/>
    <lineage>
        <taxon>Bacteria</taxon>
        <taxon>Candidatus Ryaniibacteriota</taxon>
    </lineage>
</organism>
<dbReference type="AlphaFoldDB" id="A0A1G2GT33"/>
<evidence type="ECO:0000259" key="1">
    <source>
        <dbReference type="Pfam" id="PF08484"/>
    </source>
</evidence>
<evidence type="ECO:0000313" key="2">
    <source>
        <dbReference type="EMBL" id="OGZ53280.1"/>
    </source>
</evidence>
<proteinExistence type="predicted"/>
<dbReference type="InterPro" id="IPR038576">
    <property type="entry name" value="Methyltransf_Zn-bd_dom_put_sf"/>
</dbReference>
<dbReference type="Pfam" id="PF13489">
    <property type="entry name" value="Methyltransf_23"/>
    <property type="match status" value="1"/>
</dbReference>
<dbReference type="Gene3D" id="6.20.50.110">
    <property type="entry name" value="Methyltransferase, zinc-binding domain"/>
    <property type="match status" value="1"/>
</dbReference>
<accession>A0A1G2GT33</accession>
<dbReference type="SUPFAM" id="SSF53335">
    <property type="entry name" value="S-adenosyl-L-methionine-dependent methyltransferases"/>
    <property type="match status" value="1"/>
</dbReference>
<dbReference type="InterPro" id="IPR029063">
    <property type="entry name" value="SAM-dependent_MTases_sf"/>
</dbReference>
<evidence type="ECO:0000313" key="3">
    <source>
        <dbReference type="Proteomes" id="UP000179106"/>
    </source>
</evidence>